<feature type="region of interest" description="Disordered" evidence="16">
    <location>
        <begin position="335"/>
        <end position="484"/>
    </location>
</feature>
<evidence type="ECO:0000256" key="7">
    <source>
        <dbReference type="ARBA" id="ARBA00023065"/>
    </source>
</evidence>
<dbReference type="InterPro" id="IPR036719">
    <property type="entry name" value="Neuro-gated_channel_TM_sf"/>
</dbReference>
<reference evidence="21" key="1">
    <citation type="submission" date="2025-08" db="UniProtKB">
        <authorList>
            <consortium name="RefSeq"/>
        </authorList>
    </citation>
    <scope>IDENTIFICATION</scope>
    <source>
        <tissue evidence="21">Whole organism</tissue>
    </source>
</reference>
<keyword evidence="20" id="KW-1185">Reference proteome</keyword>
<feature type="compositionally biased region" description="Acidic residues" evidence="16">
    <location>
        <begin position="255"/>
        <end position="265"/>
    </location>
</feature>
<name>A0A979FN66_HYAAZ</name>
<dbReference type="InterPro" id="IPR006029">
    <property type="entry name" value="Neurotrans-gated_channel_TM"/>
</dbReference>
<comment type="subcellular location">
    <subcellularLocation>
        <location evidence="15">Postsynaptic cell membrane</location>
        <topology evidence="15">Multi-pass membrane protein</topology>
    </subcellularLocation>
</comment>
<evidence type="ECO:0000256" key="5">
    <source>
        <dbReference type="ARBA" id="ARBA00022989"/>
    </source>
</evidence>
<evidence type="ECO:0000256" key="12">
    <source>
        <dbReference type="ARBA" id="ARBA00023257"/>
    </source>
</evidence>
<keyword evidence="10" id="KW-0675">Receptor</keyword>
<dbReference type="FunFam" id="1.20.58.390:FF:000012">
    <property type="entry name" value="Acetylcholine receptor subunit alpha-like"/>
    <property type="match status" value="1"/>
</dbReference>
<keyword evidence="4 17" id="KW-0812">Transmembrane</keyword>
<dbReference type="Proteomes" id="UP000694843">
    <property type="component" value="Unplaced"/>
</dbReference>
<keyword evidence="6" id="KW-0770">Synapse</keyword>
<keyword evidence="14" id="KW-0407">Ion channel</keyword>
<evidence type="ECO:0000256" key="2">
    <source>
        <dbReference type="ARBA" id="ARBA00022448"/>
    </source>
</evidence>
<dbReference type="SUPFAM" id="SSF90112">
    <property type="entry name" value="Neurotransmitter-gated ion-channel transmembrane pore"/>
    <property type="match status" value="1"/>
</dbReference>
<dbReference type="GO" id="GO:0004888">
    <property type="term" value="F:transmembrane signaling receptor activity"/>
    <property type="evidence" value="ECO:0007669"/>
    <property type="project" value="InterPro"/>
</dbReference>
<dbReference type="GO" id="GO:0007268">
    <property type="term" value="P:chemical synaptic transmission"/>
    <property type="evidence" value="ECO:0007669"/>
    <property type="project" value="UniProtKB-ARBA"/>
</dbReference>
<evidence type="ECO:0000256" key="3">
    <source>
        <dbReference type="ARBA" id="ARBA00022475"/>
    </source>
</evidence>
<feature type="transmembrane region" description="Helical" evidence="17">
    <location>
        <begin position="558"/>
        <end position="576"/>
    </location>
</feature>
<dbReference type="FunFam" id="1.20.58.390:FF:000030">
    <property type="entry name" value="Acetylcholine receptor subunit alpha-L1"/>
    <property type="match status" value="1"/>
</dbReference>
<feature type="compositionally biased region" description="Gly residues" evidence="16">
    <location>
        <begin position="390"/>
        <end position="400"/>
    </location>
</feature>
<feature type="domain" description="Neurotransmitter-gated ion-channel transmembrane" evidence="19">
    <location>
        <begin position="495"/>
        <end position="575"/>
    </location>
</feature>
<comment type="similarity">
    <text evidence="1">Belongs to the ligand-gated ion channel (TC 1.A.9) family. Acetylcholine receptor (TC 1.A.9.1) subfamily.</text>
</comment>
<dbReference type="SUPFAM" id="SSF63712">
    <property type="entry name" value="Nicotinic receptor ligand binding domain-like"/>
    <property type="match status" value="1"/>
</dbReference>
<gene>
    <name evidence="21" type="primary">LOC108670910</name>
</gene>
<evidence type="ECO:0000256" key="11">
    <source>
        <dbReference type="ARBA" id="ARBA00023180"/>
    </source>
</evidence>
<feature type="transmembrane region" description="Helical" evidence="17">
    <location>
        <begin position="125"/>
        <end position="149"/>
    </location>
</feature>
<keyword evidence="5 17" id="KW-1133">Transmembrane helix</keyword>
<dbReference type="InterPro" id="IPR038050">
    <property type="entry name" value="Neuro_actylchol_rec"/>
</dbReference>
<keyword evidence="8 17" id="KW-0472">Membrane</keyword>
<keyword evidence="7" id="KW-0406">Ion transport</keyword>
<keyword evidence="13" id="KW-1071">Ligand-gated ion channel</keyword>
<proteinExistence type="inferred from homology"/>
<evidence type="ECO:0000256" key="8">
    <source>
        <dbReference type="ARBA" id="ARBA00023136"/>
    </source>
</evidence>
<feature type="region of interest" description="Disordered" evidence="16">
    <location>
        <begin position="246"/>
        <end position="299"/>
    </location>
</feature>
<feature type="compositionally biased region" description="Basic and acidic residues" evidence="16">
    <location>
        <begin position="364"/>
        <end position="380"/>
    </location>
</feature>
<dbReference type="InterPro" id="IPR006202">
    <property type="entry name" value="Neur_chan_lig-bd"/>
</dbReference>
<protein>
    <submittedName>
        <fullName evidence="21">Uncharacterized protein LOC108670910</fullName>
    </submittedName>
</protein>
<keyword evidence="12" id="KW-0628">Postsynaptic cell membrane</keyword>
<dbReference type="Gene3D" id="2.70.170.10">
    <property type="entry name" value="Neurotransmitter-gated ion-channel ligand-binding domain"/>
    <property type="match status" value="1"/>
</dbReference>
<evidence type="ECO:0000259" key="18">
    <source>
        <dbReference type="Pfam" id="PF02931"/>
    </source>
</evidence>
<evidence type="ECO:0000259" key="19">
    <source>
        <dbReference type="Pfam" id="PF02932"/>
    </source>
</evidence>
<evidence type="ECO:0000256" key="4">
    <source>
        <dbReference type="ARBA" id="ARBA00022692"/>
    </source>
</evidence>
<dbReference type="GO" id="GO:0045211">
    <property type="term" value="C:postsynaptic membrane"/>
    <property type="evidence" value="ECO:0007669"/>
    <property type="project" value="UniProtKB-SubCell"/>
</dbReference>
<dbReference type="KEGG" id="hazt:108670910"/>
<evidence type="ECO:0000256" key="10">
    <source>
        <dbReference type="ARBA" id="ARBA00023170"/>
    </source>
</evidence>
<keyword evidence="3" id="KW-1003">Cell membrane</keyword>
<accession>A0A979FN66</accession>
<feature type="transmembrane region" description="Helical" evidence="17">
    <location>
        <begin position="12"/>
        <end position="33"/>
    </location>
</feature>
<feature type="compositionally biased region" description="Polar residues" evidence="16">
    <location>
        <begin position="336"/>
        <end position="349"/>
    </location>
</feature>
<evidence type="ECO:0000256" key="6">
    <source>
        <dbReference type="ARBA" id="ARBA00023018"/>
    </source>
</evidence>
<dbReference type="OrthoDB" id="5975154at2759"/>
<feature type="domain" description="Neurotransmitter-gated ion-channel transmembrane" evidence="19">
    <location>
        <begin position="131"/>
        <end position="273"/>
    </location>
</feature>
<evidence type="ECO:0000256" key="16">
    <source>
        <dbReference type="SAM" id="MobiDB-lite"/>
    </source>
</evidence>
<keyword evidence="11" id="KW-0325">Glycoprotein</keyword>
<dbReference type="RefSeq" id="XP_047738490.1">
    <property type="nucleotide sequence ID" value="XM_047882534.1"/>
</dbReference>
<feature type="domain" description="Neurotransmitter-gated ion-channel ligand-binding" evidence="18">
    <location>
        <begin position="38"/>
        <end position="92"/>
    </location>
</feature>
<evidence type="ECO:0000256" key="17">
    <source>
        <dbReference type="SAM" id="Phobius"/>
    </source>
</evidence>
<dbReference type="Pfam" id="PF02932">
    <property type="entry name" value="Neur_chan_memb"/>
    <property type="match status" value="2"/>
</dbReference>
<dbReference type="GeneID" id="108670910"/>
<feature type="transmembrane region" description="Helical" evidence="17">
    <location>
        <begin position="156"/>
        <end position="178"/>
    </location>
</feature>
<keyword evidence="9" id="KW-1015">Disulfide bond</keyword>
<dbReference type="InterPro" id="IPR036734">
    <property type="entry name" value="Neur_chan_lig-bd_sf"/>
</dbReference>
<evidence type="ECO:0000313" key="20">
    <source>
        <dbReference type="Proteomes" id="UP000694843"/>
    </source>
</evidence>
<keyword evidence="2" id="KW-0813">Transport</keyword>
<dbReference type="GO" id="GO:0005230">
    <property type="term" value="F:extracellular ligand-gated monoatomic ion channel activity"/>
    <property type="evidence" value="ECO:0007669"/>
    <property type="project" value="InterPro"/>
</dbReference>
<dbReference type="AlphaFoldDB" id="A0A979FN66"/>
<sequence>MRAALEFGRDRPTLGLRWSVLMTLTFMVVLGAANPDAKRLYDDLLSSYNRLIRPVSNNNETITVWMRLRLSQLIDLNLREQIMTTNVWVDHVSKHLTLTFIAMFTQSSDVEQHIYFNMTLRRKTLFYTVNLIIPCVGLEILSVLVFYLPAYSGEKVALCISILLSQTMFFLLISEIIPSTSLALPLLGKYLLFSMLLVGLSVLVTIIVLNIHYRNPSTHRMAPWVKKLFICKMPAFLLMRVPDQHLNEGSPQTQQEDEDEEGDEGDSPRHDDEELDETGAASPLPHENGGRAAGFGERRAVPSYIDTPYEGMRSHSLEDVSIEVPGIPPPPILSRNYKNLLTPPATNKNGRPPKGEGRIGSYIVEKRYNEDSRGGGRGEDTISQGSAGTNKGGSRSGGLNGNPNKINKFFTRDQDGRQNRQNNNRNATSDHSRSAADLDRHHADRGRSAADRDRRKSSTDANKNPMFPPRFPPMGNKRNGGNGSAKRIISTGRLVLDASYDELPECFHVGHNPEVFYPPEIRRAIHNVQFIHSHMVQQDKFDENDDDWAFVAMVLDRLLLWVFFLTSIIGTLLIFLESPYLFDTTQPIDIQISKVARAVLGNEALSLHI</sequence>
<evidence type="ECO:0000256" key="1">
    <source>
        <dbReference type="ARBA" id="ARBA00009237"/>
    </source>
</evidence>
<evidence type="ECO:0000313" key="21">
    <source>
        <dbReference type="RefSeq" id="XP_047738490.1"/>
    </source>
</evidence>
<feature type="transmembrane region" description="Helical" evidence="17">
    <location>
        <begin position="190"/>
        <end position="211"/>
    </location>
</feature>
<dbReference type="PANTHER" id="PTHR18945">
    <property type="entry name" value="NEUROTRANSMITTER GATED ION CHANNEL"/>
    <property type="match status" value="1"/>
</dbReference>
<dbReference type="Pfam" id="PF02931">
    <property type="entry name" value="Neur_chan_LBD"/>
    <property type="match status" value="1"/>
</dbReference>
<dbReference type="InterPro" id="IPR006201">
    <property type="entry name" value="Neur_channel"/>
</dbReference>
<organism evidence="20 21">
    <name type="scientific">Hyalella azteca</name>
    <name type="common">Amphipod</name>
    <dbReference type="NCBI Taxonomy" id="294128"/>
    <lineage>
        <taxon>Eukaryota</taxon>
        <taxon>Metazoa</taxon>
        <taxon>Ecdysozoa</taxon>
        <taxon>Arthropoda</taxon>
        <taxon>Crustacea</taxon>
        <taxon>Multicrustacea</taxon>
        <taxon>Malacostraca</taxon>
        <taxon>Eumalacostraca</taxon>
        <taxon>Peracarida</taxon>
        <taxon>Amphipoda</taxon>
        <taxon>Senticaudata</taxon>
        <taxon>Talitrida</taxon>
        <taxon>Talitroidea</taxon>
        <taxon>Hyalellidae</taxon>
        <taxon>Hyalella</taxon>
    </lineage>
</organism>
<evidence type="ECO:0000256" key="15">
    <source>
        <dbReference type="ARBA" id="ARBA00034104"/>
    </source>
</evidence>
<feature type="compositionally biased region" description="Basic and acidic residues" evidence="16">
    <location>
        <begin position="428"/>
        <end position="458"/>
    </location>
</feature>
<evidence type="ECO:0000256" key="13">
    <source>
        <dbReference type="ARBA" id="ARBA00023286"/>
    </source>
</evidence>
<evidence type="ECO:0000256" key="9">
    <source>
        <dbReference type="ARBA" id="ARBA00023157"/>
    </source>
</evidence>
<dbReference type="CDD" id="cd19064">
    <property type="entry name" value="LGIC_TM_nAChR"/>
    <property type="match status" value="1"/>
</dbReference>
<dbReference type="Gene3D" id="1.20.58.390">
    <property type="entry name" value="Neurotransmitter-gated ion-channel transmembrane domain"/>
    <property type="match status" value="2"/>
</dbReference>
<evidence type="ECO:0000256" key="14">
    <source>
        <dbReference type="ARBA" id="ARBA00023303"/>
    </source>
</evidence>